<name>A0A1F8FTZ6_9BACT</name>
<proteinExistence type="predicted"/>
<reference evidence="1 2" key="1">
    <citation type="journal article" date="2016" name="Nat. Commun.">
        <title>Thousands of microbial genomes shed light on interconnected biogeochemical processes in an aquifer system.</title>
        <authorList>
            <person name="Anantharaman K."/>
            <person name="Brown C.T."/>
            <person name="Hug L.A."/>
            <person name="Sharon I."/>
            <person name="Castelle C.J."/>
            <person name="Probst A.J."/>
            <person name="Thomas B.C."/>
            <person name="Singh A."/>
            <person name="Wilkins M.J."/>
            <person name="Karaoz U."/>
            <person name="Brodie E.L."/>
            <person name="Williams K.H."/>
            <person name="Hubbard S.S."/>
            <person name="Banfield J.F."/>
        </authorList>
    </citation>
    <scope>NUCLEOTIDE SEQUENCE [LARGE SCALE GENOMIC DNA]</scope>
</reference>
<accession>A0A1F8FTZ6</accession>
<comment type="caution">
    <text evidence="1">The sequence shown here is derived from an EMBL/GenBank/DDBJ whole genome shotgun (WGS) entry which is preliminary data.</text>
</comment>
<sequence>MVNHSEEFATGHNERTQELVELIRQVEREGYHEGSFFHIENLARDIAHSDIEAVFGAYRIKRHEALPAALRYLADETNDVDFKDKLNKARERMKLLSKT</sequence>
<protein>
    <submittedName>
        <fullName evidence="1">Uncharacterized protein</fullName>
    </submittedName>
</protein>
<evidence type="ECO:0000313" key="1">
    <source>
        <dbReference type="EMBL" id="OGN16627.1"/>
    </source>
</evidence>
<gene>
    <name evidence="1" type="ORF">A3C81_01430</name>
</gene>
<dbReference type="EMBL" id="MGJY01000008">
    <property type="protein sequence ID" value="OGN16627.1"/>
    <property type="molecule type" value="Genomic_DNA"/>
</dbReference>
<dbReference type="AlphaFoldDB" id="A0A1F8FTZ6"/>
<dbReference type="Proteomes" id="UP000177796">
    <property type="component" value="Unassembled WGS sequence"/>
</dbReference>
<evidence type="ECO:0000313" key="2">
    <source>
        <dbReference type="Proteomes" id="UP000177796"/>
    </source>
</evidence>
<organism evidence="1 2">
    <name type="scientific">Candidatus Yanofskybacteria bacterium RIFCSPHIGHO2_02_FULL_46_19</name>
    <dbReference type="NCBI Taxonomy" id="1802684"/>
    <lineage>
        <taxon>Bacteria</taxon>
        <taxon>Candidatus Yanofskyibacteriota</taxon>
    </lineage>
</organism>